<keyword evidence="1" id="KW-1133">Transmembrane helix</keyword>
<evidence type="ECO:0000256" key="1">
    <source>
        <dbReference type="SAM" id="Phobius"/>
    </source>
</evidence>
<proteinExistence type="predicted"/>
<organism evidence="2 3">
    <name type="scientific">Acinetobacter modestus</name>
    <dbReference type="NCBI Taxonomy" id="1776740"/>
    <lineage>
        <taxon>Bacteria</taxon>
        <taxon>Pseudomonadati</taxon>
        <taxon>Pseudomonadota</taxon>
        <taxon>Gammaproteobacteria</taxon>
        <taxon>Moraxellales</taxon>
        <taxon>Moraxellaceae</taxon>
        <taxon>Acinetobacter</taxon>
    </lineage>
</organism>
<dbReference type="Proteomes" id="UP000013190">
    <property type="component" value="Unassembled WGS sequence"/>
</dbReference>
<evidence type="ECO:0000313" key="3">
    <source>
        <dbReference type="Proteomes" id="UP000013190"/>
    </source>
</evidence>
<feature type="transmembrane region" description="Helical" evidence="1">
    <location>
        <begin position="54"/>
        <end position="77"/>
    </location>
</feature>
<gene>
    <name evidence="2" type="ORF">F992_02620</name>
</gene>
<accession>A0ABP2TVH9</accession>
<keyword evidence="1" id="KW-0472">Membrane</keyword>
<evidence type="ECO:0008006" key="4">
    <source>
        <dbReference type="Google" id="ProtNLM"/>
    </source>
</evidence>
<protein>
    <recommendedName>
        <fullName evidence="4">DUF4231 domain-containing protein</fullName>
    </recommendedName>
</protein>
<keyword evidence="1" id="KW-0812">Transmembrane</keyword>
<reference evidence="3" key="1">
    <citation type="submission" date="2013-02" db="EMBL/GenBank/DDBJ databases">
        <title>The Genome Sequence of Acinetobacter sp. NIPH 236.</title>
        <authorList>
            <consortium name="The Broad Institute Genome Sequencing Platform"/>
            <consortium name="The Broad Institute Genome Sequencing Center for Infectious Disease"/>
            <person name="Cerqueira G."/>
            <person name="Feldgarden M."/>
            <person name="Courvalin P."/>
            <person name="Perichon B."/>
            <person name="Grillot-Courvalin C."/>
            <person name="Clermont D."/>
            <person name="Rocha E."/>
            <person name="Yoon E.-J."/>
            <person name="Nemec A."/>
            <person name="Walker B."/>
            <person name="Young S.K."/>
            <person name="Zeng Q."/>
            <person name="Gargeya S."/>
            <person name="Fitzgerald M."/>
            <person name="Haas B."/>
            <person name="Abouelleil A."/>
            <person name="Alvarado L."/>
            <person name="Arachchi H.M."/>
            <person name="Berlin A.M."/>
            <person name="Chapman S.B."/>
            <person name="Dewar J."/>
            <person name="Goldberg J."/>
            <person name="Griggs A."/>
            <person name="Gujja S."/>
            <person name="Hansen M."/>
            <person name="Howarth C."/>
            <person name="Imamovic A."/>
            <person name="Larimer J."/>
            <person name="McCowan C."/>
            <person name="Murphy C."/>
            <person name="Neiman D."/>
            <person name="Pearson M."/>
            <person name="Priest M."/>
            <person name="Roberts A."/>
            <person name="Saif S."/>
            <person name="Shea T."/>
            <person name="Sisk P."/>
            <person name="Sykes S."/>
            <person name="Wortman J."/>
            <person name="Nusbaum C."/>
            <person name="Birren B."/>
        </authorList>
    </citation>
    <scope>NUCLEOTIDE SEQUENCE [LARGE SCALE GENOMIC DNA]</scope>
    <source>
        <strain evidence="3">NIPH 236</strain>
    </source>
</reference>
<comment type="caution">
    <text evidence="2">The sequence shown here is derived from an EMBL/GenBank/DDBJ whole genome shotgun (WGS) entry which is preliminary data.</text>
</comment>
<keyword evidence="3" id="KW-1185">Reference proteome</keyword>
<feature type="transmembrane region" description="Helical" evidence="1">
    <location>
        <begin position="29"/>
        <end position="48"/>
    </location>
</feature>
<sequence>MKDDLEKDLQEEIEKSAWWAKMNLTCAHIVYFVSIVASFAASILAAKSGDNPNFATYAAVFSALSGAALTISSTFRFDERSRWFENRNKLLQGYYRKLRDDETCDAVALSLEYSEKMKELEKGWPGFGNIKQ</sequence>
<reference evidence="2 3" key="2">
    <citation type="journal article" date="2016" name="Int. J. Syst. Evol. Microbiol.">
        <title>Taxonomy of haemolytic and/or proteolytic strains of the genus Acinetobacter with the proposal of Acinetobacter courvalinii sp. nov. (genomic species 14 sensu Bouvet &amp; Jeanjean), Acinetobacter dispersus sp. nov. (genomic species 17), Acinetobacter modestus sp. nov., Acinetobacter proteolyticus sp. nov. and Acinetobacter vivianii sp. nov.</title>
        <authorList>
            <person name="Nemec A."/>
            <person name="Radolfova-Krizova L."/>
            <person name="Maixnerova M."/>
            <person name="Vrestiakova E."/>
            <person name="Jezek P."/>
            <person name="Sedo O."/>
        </authorList>
    </citation>
    <scope>NUCLEOTIDE SEQUENCE [LARGE SCALE GENOMIC DNA]</scope>
    <source>
        <strain evidence="2 3">NIPH 236</strain>
    </source>
</reference>
<dbReference type="EMBL" id="APOJ01000027">
    <property type="protein sequence ID" value="ENU26283.1"/>
    <property type="molecule type" value="Genomic_DNA"/>
</dbReference>
<name>A0ABP2TVH9_9GAMM</name>
<evidence type="ECO:0000313" key="2">
    <source>
        <dbReference type="EMBL" id="ENU26283.1"/>
    </source>
</evidence>